<dbReference type="EMBL" id="JAKUCV010005584">
    <property type="protein sequence ID" value="KAJ4830624.1"/>
    <property type="molecule type" value="Genomic_DNA"/>
</dbReference>
<accession>A0A9Q0J6Y7</accession>
<feature type="binding site" description="axial binding residue" evidence="6">
    <location>
        <position position="142"/>
    </location>
    <ligand>
        <name>heme</name>
        <dbReference type="ChEBI" id="CHEBI:30413"/>
    </ligand>
    <ligandPart>
        <name>Fe</name>
        <dbReference type="ChEBI" id="CHEBI:18248"/>
    </ligandPart>
</feature>
<organism evidence="7 8">
    <name type="scientific">Turnera subulata</name>
    <dbReference type="NCBI Taxonomy" id="218843"/>
    <lineage>
        <taxon>Eukaryota</taxon>
        <taxon>Viridiplantae</taxon>
        <taxon>Streptophyta</taxon>
        <taxon>Embryophyta</taxon>
        <taxon>Tracheophyta</taxon>
        <taxon>Spermatophyta</taxon>
        <taxon>Magnoliopsida</taxon>
        <taxon>eudicotyledons</taxon>
        <taxon>Gunneridae</taxon>
        <taxon>Pentapetalae</taxon>
        <taxon>rosids</taxon>
        <taxon>fabids</taxon>
        <taxon>Malpighiales</taxon>
        <taxon>Passifloraceae</taxon>
        <taxon>Turnera</taxon>
    </lineage>
</organism>
<evidence type="ECO:0000256" key="4">
    <source>
        <dbReference type="ARBA" id="ARBA00023004"/>
    </source>
</evidence>
<evidence type="ECO:0000256" key="6">
    <source>
        <dbReference type="PIRSR" id="PIRSR602401-1"/>
    </source>
</evidence>
<dbReference type="PANTHER" id="PTHR47947">
    <property type="entry name" value="CYTOCHROME P450 82C3-RELATED"/>
    <property type="match status" value="1"/>
</dbReference>
<dbReference type="Proteomes" id="UP001141552">
    <property type="component" value="Unassembled WGS sequence"/>
</dbReference>
<sequence>MLVAGAGASALTLEWAMSLLLTHPEAMRKLRAEIDSQVGDDQRLTNESDLPKLPYLKCVINETLRLYPVLSLMLPHSSSRACTVGGFEVPAGTVLMANLWAMHRDPKVWEDPDEFRPERIEAALNEPKCSKFAPIGIGRRSCPGAGMGVHIASLTAGVLVQCFEWEKIGLQEDMEYVISTSLRKKIPSQALCTPRQHLLHLLSHV</sequence>
<dbReference type="PRINTS" id="PR00463">
    <property type="entry name" value="EP450I"/>
</dbReference>
<keyword evidence="8" id="KW-1185">Reference proteome</keyword>
<comment type="caution">
    <text evidence="7">The sequence shown here is derived from an EMBL/GenBank/DDBJ whole genome shotgun (WGS) entry which is preliminary data.</text>
</comment>
<dbReference type="InterPro" id="IPR036396">
    <property type="entry name" value="Cyt_P450_sf"/>
</dbReference>
<keyword evidence="4 6" id="KW-0408">Iron</keyword>
<dbReference type="GO" id="GO:0004497">
    <property type="term" value="F:monooxygenase activity"/>
    <property type="evidence" value="ECO:0007669"/>
    <property type="project" value="UniProtKB-KW"/>
</dbReference>
<dbReference type="InterPro" id="IPR002401">
    <property type="entry name" value="Cyt_P450_E_grp-I"/>
</dbReference>
<evidence type="ECO:0000256" key="2">
    <source>
        <dbReference type="ARBA" id="ARBA00022723"/>
    </source>
</evidence>
<name>A0A9Q0J6Y7_9ROSI</name>
<evidence type="ECO:0000256" key="3">
    <source>
        <dbReference type="ARBA" id="ARBA00023002"/>
    </source>
</evidence>
<dbReference type="OrthoDB" id="2789670at2759"/>
<dbReference type="Gene3D" id="1.10.630.10">
    <property type="entry name" value="Cytochrome P450"/>
    <property type="match status" value="1"/>
</dbReference>
<protein>
    <recommendedName>
        <fullName evidence="9">Cytochrome P450</fullName>
    </recommendedName>
</protein>
<evidence type="ECO:0000313" key="7">
    <source>
        <dbReference type="EMBL" id="KAJ4830624.1"/>
    </source>
</evidence>
<dbReference type="Pfam" id="PF00067">
    <property type="entry name" value="p450"/>
    <property type="match status" value="1"/>
</dbReference>
<evidence type="ECO:0000256" key="1">
    <source>
        <dbReference type="ARBA" id="ARBA00022617"/>
    </source>
</evidence>
<dbReference type="GO" id="GO:0020037">
    <property type="term" value="F:heme binding"/>
    <property type="evidence" value="ECO:0007669"/>
    <property type="project" value="InterPro"/>
</dbReference>
<dbReference type="InterPro" id="IPR050651">
    <property type="entry name" value="Plant_Cytochrome_P450_Monoox"/>
</dbReference>
<keyword evidence="5" id="KW-0503">Monooxygenase</keyword>
<dbReference type="PANTHER" id="PTHR47947:SF13">
    <property type="entry name" value="CYTOCHROME P450, FAMILY 81, SUBFAMILY K, POLYPEPTIDE 1-RELATED"/>
    <property type="match status" value="1"/>
</dbReference>
<dbReference type="InterPro" id="IPR001128">
    <property type="entry name" value="Cyt_P450"/>
</dbReference>
<keyword evidence="1 6" id="KW-0349">Heme</keyword>
<dbReference type="GO" id="GO:0016705">
    <property type="term" value="F:oxidoreductase activity, acting on paired donors, with incorporation or reduction of molecular oxygen"/>
    <property type="evidence" value="ECO:0007669"/>
    <property type="project" value="InterPro"/>
</dbReference>
<proteinExistence type="predicted"/>
<reference evidence="7" key="2">
    <citation type="journal article" date="2023" name="Plants (Basel)">
        <title>Annotation of the Turnera subulata (Passifloraceae) Draft Genome Reveals the S-Locus Evolved after the Divergence of Turneroideae from Passifloroideae in a Stepwise Manner.</title>
        <authorList>
            <person name="Henning P.M."/>
            <person name="Roalson E.H."/>
            <person name="Mir W."/>
            <person name="McCubbin A.G."/>
            <person name="Shore J.S."/>
        </authorList>
    </citation>
    <scope>NUCLEOTIDE SEQUENCE</scope>
    <source>
        <strain evidence="7">F60SS</strain>
    </source>
</reference>
<keyword evidence="3" id="KW-0560">Oxidoreductase</keyword>
<dbReference type="SUPFAM" id="SSF48264">
    <property type="entry name" value="Cytochrome P450"/>
    <property type="match status" value="1"/>
</dbReference>
<keyword evidence="2 6" id="KW-0479">Metal-binding</keyword>
<evidence type="ECO:0000256" key="5">
    <source>
        <dbReference type="ARBA" id="ARBA00023033"/>
    </source>
</evidence>
<dbReference type="GO" id="GO:0005506">
    <property type="term" value="F:iron ion binding"/>
    <property type="evidence" value="ECO:0007669"/>
    <property type="project" value="InterPro"/>
</dbReference>
<evidence type="ECO:0008006" key="9">
    <source>
        <dbReference type="Google" id="ProtNLM"/>
    </source>
</evidence>
<evidence type="ECO:0000313" key="8">
    <source>
        <dbReference type="Proteomes" id="UP001141552"/>
    </source>
</evidence>
<dbReference type="AlphaFoldDB" id="A0A9Q0J6Y7"/>
<gene>
    <name evidence="7" type="ORF">Tsubulata_039365</name>
</gene>
<comment type="cofactor">
    <cofactor evidence="6">
        <name>heme</name>
        <dbReference type="ChEBI" id="CHEBI:30413"/>
    </cofactor>
</comment>
<dbReference type="PRINTS" id="PR00385">
    <property type="entry name" value="P450"/>
</dbReference>
<reference evidence="7" key="1">
    <citation type="submission" date="2022-02" db="EMBL/GenBank/DDBJ databases">
        <authorList>
            <person name="Henning P.M."/>
            <person name="McCubbin A.G."/>
            <person name="Shore J.S."/>
        </authorList>
    </citation>
    <scope>NUCLEOTIDE SEQUENCE</scope>
    <source>
        <strain evidence="7">F60SS</strain>
        <tissue evidence="7">Leaves</tissue>
    </source>
</reference>